<dbReference type="RefSeq" id="WP_353719581.1">
    <property type="nucleotide sequence ID" value="NZ_CP159289.1"/>
</dbReference>
<evidence type="ECO:0000313" key="1">
    <source>
        <dbReference type="EMBL" id="XCH24260.1"/>
    </source>
</evidence>
<gene>
    <name evidence="1" type="ORF">ABV298_28800</name>
</gene>
<protein>
    <submittedName>
        <fullName evidence="1">Uncharacterized protein</fullName>
    </submittedName>
</protein>
<dbReference type="EMBL" id="CP159289">
    <property type="protein sequence ID" value="XCH24260.1"/>
    <property type="molecule type" value="Genomic_DNA"/>
</dbReference>
<dbReference type="AlphaFoldDB" id="A0AAU8FJP6"/>
<reference evidence="1" key="1">
    <citation type="submission" date="2024-06" db="EMBL/GenBank/DDBJ databases">
        <title>Sequencing and assembly of the genome of Dyadobacter sp. strain 676, a symbiont of Cyamopsis tetragonoloba.</title>
        <authorList>
            <person name="Guro P."/>
            <person name="Sazanova A."/>
            <person name="Kuznetsova I."/>
            <person name="Belimov A."/>
            <person name="Safronova V."/>
        </authorList>
    </citation>
    <scope>NUCLEOTIDE SEQUENCE</scope>
    <source>
        <strain evidence="1">676</strain>
    </source>
</reference>
<organism evidence="1">
    <name type="scientific">Dyadobacter sp. 676</name>
    <dbReference type="NCBI Taxonomy" id="3088362"/>
    <lineage>
        <taxon>Bacteria</taxon>
        <taxon>Pseudomonadati</taxon>
        <taxon>Bacteroidota</taxon>
        <taxon>Cytophagia</taxon>
        <taxon>Cytophagales</taxon>
        <taxon>Spirosomataceae</taxon>
        <taxon>Dyadobacter</taxon>
    </lineage>
</organism>
<proteinExistence type="predicted"/>
<accession>A0AAU8FJP6</accession>
<name>A0AAU8FJP6_9BACT</name>
<sequence>MLRLFSTAAILLAGLSLFECKPARSSLAVNQVPNYNPQSPDHILFLNFRITGAVSGKEEVQLVSASAGDGRMKDIARPVHSPYQIKAIPRFKTGAAGREMAFEHPLFRNAEVSDPEGHIRHVDVTAREGNLLIRLQQQPGLNQLELFSVSPGNGTVKIYTLDLN</sequence>